<name>A0ABQ5J8G2_9ASTR</name>
<dbReference type="EMBL" id="BQNB010021652">
    <property type="protein sequence ID" value="GJU08644.1"/>
    <property type="molecule type" value="Genomic_DNA"/>
</dbReference>
<protein>
    <recommendedName>
        <fullName evidence="4">Reverse transcriptase domain-containing protein</fullName>
    </recommendedName>
</protein>
<feature type="non-terminal residue" evidence="2">
    <location>
        <position position="1"/>
    </location>
</feature>
<accession>A0ABQ5J8G2</accession>
<proteinExistence type="predicted"/>
<gene>
    <name evidence="2" type="ORF">Tco_1125074</name>
</gene>
<keyword evidence="3" id="KW-1185">Reference proteome</keyword>
<evidence type="ECO:0008006" key="4">
    <source>
        <dbReference type="Google" id="ProtNLM"/>
    </source>
</evidence>
<evidence type="ECO:0000313" key="3">
    <source>
        <dbReference type="Proteomes" id="UP001151760"/>
    </source>
</evidence>
<feature type="region of interest" description="Disordered" evidence="1">
    <location>
        <begin position="1"/>
        <end position="24"/>
    </location>
</feature>
<feature type="compositionally biased region" description="Basic and acidic residues" evidence="1">
    <location>
        <begin position="11"/>
        <end position="24"/>
    </location>
</feature>
<dbReference type="Proteomes" id="UP001151760">
    <property type="component" value="Unassembled WGS sequence"/>
</dbReference>
<evidence type="ECO:0000256" key="1">
    <source>
        <dbReference type="SAM" id="MobiDB-lite"/>
    </source>
</evidence>
<reference evidence="2" key="1">
    <citation type="journal article" date="2022" name="Int. J. Mol. Sci.">
        <title>Draft Genome of Tanacetum Coccineum: Genomic Comparison of Closely Related Tanacetum-Family Plants.</title>
        <authorList>
            <person name="Yamashiro T."/>
            <person name="Shiraishi A."/>
            <person name="Nakayama K."/>
            <person name="Satake H."/>
        </authorList>
    </citation>
    <scope>NUCLEOTIDE SEQUENCE</scope>
</reference>
<organism evidence="2 3">
    <name type="scientific">Tanacetum coccineum</name>
    <dbReference type="NCBI Taxonomy" id="301880"/>
    <lineage>
        <taxon>Eukaryota</taxon>
        <taxon>Viridiplantae</taxon>
        <taxon>Streptophyta</taxon>
        <taxon>Embryophyta</taxon>
        <taxon>Tracheophyta</taxon>
        <taxon>Spermatophyta</taxon>
        <taxon>Magnoliopsida</taxon>
        <taxon>eudicotyledons</taxon>
        <taxon>Gunneridae</taxon>
        <taxon>Pentapetalae</taxon>
        <taxon>asterids</taxon>
        <taxon>campanulids</taxon>
        <taxon>Asterales</taxon>
        <taxon>Asteraceae</taxon>
        <taxon>Asteroideae</taxon>
        <taxon>Anthemideae</taxon>
        <taxon>Anthemidinae</taxon>
        <taxon>Tanacetum</taxon>
    </lineage>
</organism>
<sequence>TDSANITRKRSNPDKHGHENGKECTRAGDLIAEVSSKWSTQSQTWSTGQPQEDKNPQISHLSLIVKPISLQVLKWITPILGRPGIRALGAVLSTAHGMIKFLTRAGVATIITERAKSLEIQMVRQAEVTTPEPVENVKVAINPECPEQTIMIGGSLSIEGKKAVCEVLKVNLDVFAWKPADMTGVSRILAEHKLGIKKSAP</sequence>
<comment type="caution">
    <text evidence="2">The sequence shown here is derived from an EMBL/GenBank/DDBJ whole genome shotgun (WGS) entry which is preliminary data.</text>
</comment>
<evidence type="ECO:0000313" key="2">
    <source>
        <dbReference type="EMBL" id="GJU08644.1"/>
    </source>
</evidence>
<reference evidence="2" key="2">
    <citation type="submission" date="2022-01" db="EMBL/GenBank/DDBJ databases">
        <authorList>
            <person name="Yamashiro T."/>
            <person name="Shiraishi A."/>
            <person name="Satake H."/>
            <person name="Nakayama K."/>
        </authorList>
    </citation>
    <scope>NUCLEOTIDE SEQUENCE</scope>
</reference>